<feature type="compositionally biased region" description="Basic and acidic residues" evidence="1">
    <location>
        <begin position="13"/>
        <end position="25"/>
    </location>
</feature>
<organism evidence="2 3">
    <name type="scientific">Octopus vulgaris</name>
    <name type="common">Common octopus</name>
    <dbReference type="NCBI Taxonomy" id="6645"/>
    <lineage>
        <taxon>Eukaryota</taxon>
        <taxon>Metazoa</taxon>
        <taxon>Spiralia</taxon>
        <taxon>Lophotrochozoa</taxon>
        <taxon>Mollusca</taxon>
        <taxon>Cephalopoda</taxon>
        <taxon>Coleoidea</taxon>
        <taxon>Octopodiformes</taxon>
        <taxon>Octopoda</taxon>
        <taxon>Incirrata</taxon>
        <taxon>Octopodidae</taxon>
        <taxon>Octopus</taxon>
    </lineage>
</organism>
<dbReference type="Proteomes" id="UP001162480">
    <property type="component" value="Chromosome 12"/>
</dbReference>
<dbReference type="AlphaFoldDB" id="A0AA36FAM3"/>
<proteinExistence type="predicted"/>
<keyword evidence="3" id="KW-1185">Reference proteome</keyword>
<protein>
    <submittedName>
        <fullName evidence="2">Uncharacterized protein</fullName>
    </submittedName>
</protein>
<accession>A0AA36FAM3</accession>
<reference evidence="2" key="1">
    <citation type="submission" date="2023-08" db="EMBL/GenBank/DDBJ databases">
        <authorList>
            <person name="Alioto T."/>
            <person name="Alioto T."/>
            <person name="Gomez Garrido J."/>
        </authorList>
    </citation>
    <scope>NUCLEOTIDE SEQUENCE</scope>
</reference>
<dbReference type="EMBL" id="OX597825">
    <property type="protein sequence ID" value="CAI9730850.1"/>
    <property type="molecule type" value="Genomic_DNA"/>
</dbReference>
<name>A0AA36FAM3_OCTVU</name>
<feature type="region of interest" description="Disordered" evidence="1">
    <location>
        <begin position="13"/>
        <end position="36"/>
    </location>
</feature>
<gene>
    <name evidence="2" type="ORF">OCTVUL_1B000902</name>
</gene>
<sequence>MFVRCKALHNRIRGKEEEERRRREQTNTGGVNEELESDLTPWGEFLVKINTRGDIFQEDSHSPLQILQQLTSGFRNVTNISAAANDSVDNIVIGVVDGIGYRDGGDVGVIGDVLVLKISAVAYC</sequence>
<evidence type="ECO:0000313" key="3">
    <source>
        <dbReference type="Proteomes" id="UP001162480"/>
    </source>
</evidence>
<evidence type="ECO:0000313" key="2">
    <source>
        <dbReference type="EMBL" id="CAI9730850.1"/>
    </source>
</evidence>
<evidence type="ECO:0000256" key="1">
    <source>
        <dbReference type="SAM" id="MobiDB-lite"/>
    </source>
</evidence>